<dbReference type="Proteomes" id="UP000001351">
    <property type="component" value="Chromosome"/>
</dbReference>
<evidence type="ECO:0000313" key="2">
    <source>
        <dbReference type="EMBL" id="ADO74431.1"/>
    </source>
</evidence>
<reference evidence="2 3" key="1">
    <citation type="journal article" date="2011" name="Mol. Biol. Evol.">
        <title>Comparative genomic analysis of fruiting body formation in Myxococcales.</title>
        <authorList>
            <person name="Huntley S."/>
            <person name="Hamann N."/>
            <person name="Wegener-Feldbrugge S."/>
            <person name="Treuner-Lange A."/>
            <person name="Kube M."/>
            <person name="Reinhardt R."/>
            <person name="Klages S."/>
            <person name="Muller R."/>
            <person name="Ronning C.M."/>
            <person name="Nierman W.C."/>
            <person name="Sogaard-Andersen L."/>
        </authorList>
    </citation>
    <scope>NUCLEOTIDE SEQUENCE [LARGE SCALE GENOMIC DNA]</scope>
    <source>
        <strain evidence="2 3">DW4/3-1</strain>
    </source>
</reference>
<feature type="region of interest" description="Disordered" evidence="1">
    <location>
        <begin position="211"/>
        <end position="234"/>
    </location>
</feature>
<evidence type="ECO:0000313" key="3">
    <source>
        <dbReference type="Proteomes" id="UP000001351"/>
    </source>
</evidence>
<feature type="compositionally biased region" description="Basic residues" evidence="1">
    <location>
        <begin position="30"/>
        <end position="52"/>
    </location>
</feature>
<evidence type="ECO:0000256" key="1">
    <source>
        <dbReference type="SAM" id="MobiDB-lite"/>
    </source>
</evidence>
<dbReference type="eggNOG" id="COG4278">
    <property type="taxonomic scope" value="Bacteria"/>
</dbReference>
<feature type="region of interest" description="Disordered" evidence="1">
    <location>
        <begin position="1"/>
        <end position="52"/>
    </location>
</feature>
<sequence length="234" mass="27532">MRLQVPPPGQDGVAPGTLPDAASEDLMKKAATKRTVRKKQSPRPPSPRRRKVCSLKEALSYHNEKVLRRFLDIYAIPEEEARELFQETKKWLWLCARSLEEKGPRLAVQTSLLMVDEMWHTFMQYTLDYQRYCLDRFGTFIHHLPANSDDKLKERQRYEANPERFVKRYQAALKRQYAFVYDELGEETLLKWYQEYPKRYSLEFLERHRIPATQGMHPPQPEAHPAQGTPSVAA</sequence>
<dbReference type="STRING" id="378806.STAUR_6674"/>
<dbReference type="KEGG" id="sur:STAUR_6674"/>
<dbReference type="HOGENOM" id="CLU_1184469_0_0_7"/>
<protein>
    <submittedName>
        <fullName evidence="2">Conserved uncharacterized protein</fullName>
    </submittedName>
</protein>
<dbReference type="AlphaFoldDB" id="E3FPR3"/>
<keyword evidence="3" id="KW-1185">Reference proteome</keyword>
<proteinExistence type="predicted"/>
<gene>
    <name evidence="2" type="ordered locus">STAUR_6674</name>
</gene>
<accession>E3FPR3</accession>
<organism evidence="2 3">
    <name type="scientific">Stigmatella aurantiaca (strain DW4/3-1)</name>
    <dbReference type="NCBI Taxonomy" id="378806"/>
    <lineage>
        <taxon>Bacteria</taxon>
        <taxon>Pseudomonadati</taxon>
        <taxon>Myxococcota</taxon>
        <taxon>Myxococcia</taxon>
        <taxon>Myxococcales</taxon>
        <taxon>Cystobacterineae</taxon>
        <taxon>Archangiaceae</taxon>
        <taxon>Stigmatella</taxon>
    </lineage>
</organism>
<dbReference type="EMBL" id="CP002271">
    <property type="protein sequence ID" value="ADO74431.1"/>
    <property type="molecule type" value="Genomic_DNA"/>
</dbReference>
<name>E3FPR3_STIAD</name>